<evidence type="ECO:0000256" key="2">
    <source>
        <dbReference type="ARBA" id="ARBA00022571"/>
    </source>
</evidence>
<dbReference type="CDD" id="cd17895">
    <property type="entry name" value="AGPR_1_N"/>
    <property type="match status" value="1"/>
</dbReference>
<dbReference type="Gene3D" id="3.40.50.720">
    <property type="entry name" value="NAD(P)-binding Rossmann-like Domain"/>
    <property type="match status" value="1"/>
</dbReference>
<comment type="caution">
    <text evidence="9">The sequence shown here is derived from an EMBL/GenBank/DDBJ whole genome shotgun (WGS) entry which is preliminary data.</text>
</comment>
<evidence type="ECO:0000313" key="10">
    <source>
        <dbReference type="Proteomes" id="UP000624041"/>
    </source>
</evidence>
<dbReference type="EC" id="1.2.1.38" evidence="7"/>
<dbReference type="SMART" id="SM00859">
    <property type="entry name" value="Semialdhyde_dh"/>
    <property type="match status" value="1"/>
</dbReference>
<dbReference type="AlphaFoldDB" id="A0A918D553"/>
<dbReference type="Pfam" id="PF22698">
    <property type="entry name" value="Semialdhyde_dhC_1"/>
    <property type="match status" value="1"/>
</dbReference>
<keyword evidence="5 7" id="KW-0560">Oxidoreductase</keyword>
<dbReference type="SUPFAM" id="SSF51735">
    <property type="entry name" value="NAD(P)-binding Rossmann-fold domains"/>
    <property type="match status" value="1"/>
</dbReference>
<keyword evidence="2 7" id="KW-0055">Arginine biosynthesis</keyword>
<proteinExistence type="inferred from homology"/>
<comment type="catalytic activity">
    <reaction evidence="6 7">
        <text>N-acetyl-L-glutamate 5-semialdehyde + phosphate + NADP(+) = N-acetyl-L-glutamyl 5-phosphate + NADPH + H(+)</text>
        <dbReference type="Rhea" id="RHEA:21588"/>
        <dbReference type="ChEBI" id="CHEBI:15378"/>
        <dbReference type="ChEBI" id="CHEBI:29123"/>
        <dbReference type="ChEBI" id="CHEBI:43474"/>
        <dbReference type="ChEBI" id="CHEBI:57783"/>
        <dbReference type="ChEBI" id="CHEBI:57936"/>
        <dbReference type="ChEBI" id="CHEBI:58349"/>
        <dbReference type="EC" id="1.2.1.38"/>
    </reaction>
</comment>
<dbReference type="PANTHER" id="PTHR32338">
    <property type="entry name" value="N-ACETYL-GAMMA-GLUTAMYL-PHOSPHATE REDUCTASE, CHLOROPLASTIC-RELATED-RELATED"/>
    <property type="match status" value="1"/>
</dbReference>
<dbReference type="GO" id="GO:0070401">
    <property type="term" value="F:NADP+ binding"/>
    <property type="evidence" value="ECO:0007669"/>
    <property type="project" value="InterPro"/>
</dbReference>
<dbReference type="GO" id="GO:0005737">
    <property type="term" value="C:cytoplasm"/>
    <property type="evidence" value="ECO:0007669"/>
    <property type="project" value="UniProtKB-SubCell"/>
</dbReference>
<organism evidence="9 10">
    <name type="scientific">Oceanobacillus indicireducens</name>
    <dbReference type="NCBI Taxonomy" id="1004261"/>
    <lineage>
        <taxon>Bacteria</taxon>
        <taxon>Bacillati</taxon>
        <taxon>Bacillota</taxon>
        <taxon>Bacilli</taxon>
        <taxon>Bacillales</taxon>
        <taxon>Bacillaceae</taxon>
        <taxon>Oceanobacillus</taxon>
    </lineage>
</organism>
<dbReference type="SUPFAM" id="SSF55347">
    <property type="entry name" value="Glyceraldehyde-3-phosphate dehydrogenase-like, C-terminal domain"/>
    <property type="match status" value="1"/>
</dbReference>
<name>A0A918D553_9BACI</name>
<dbReference type="EMBL" id="BMOS01000052">
    <property type="protein sequence ID" value="GGN67005.1"/>
    <property type="molecule type" value="Genomic_DNA"/>
</dbReference>
<protein>
    <recommendedName>
        <fullName evidence="7">N-acetyl-gamma-glutamyl-phosphate reductase</fullName>
        <shortName evidence="7">AGPR</shortName>
        <ecNumber evidence="7">1.2.1.38</ecNumber>
    </recommendedName>
    <alternativeName>
        <fullName evidence="7">N-acetyl-glutamate semialdehyde dehydrogenase</fullName>
        <shortName evidence="7">NAGSA dehydrogenase</shortName>
    </alternativeName>
</protein>
<evidence type="ECO:0000256" key="4">
    <source>
        <dbReference type="ARBA" id="ARBA00022857"/>
    </source>
</evidence>
<evidence type="ECO:0000259" key="8">
    <source>
        <dbReference type="SMART" id="SM00859"/>
    </source>
</evidence>
<dbReference type="RefSeq" id="WP_188859654.1">
    <property type="nucleotide sequence ID" value="NZ_BMOS01000052.1"/>
</dbReference>
<keyword evidence="3 7" id="KW-0028">Amino-acid biosynthesis</keyword>
<evidence type="ECO:0000256" key="6">
    <source>
        <dbReference type="ARBA" id="ARBA00050557"/>
    </source>
</evidence>
<evidence type="ECO:0000256" key="7">
    <source>
        <dbReference type="HAMAP-Rule" id="MF_00150"/>
    </source>
</evidence>
<keyword evidence="10" id="KW-1185">Reference proteome</keyword>
<dbReference type="InterPro" id="IPR050085">
    <property type="entry name" value="AGPR"/>
</dbReference>
<dbReference type="InterPro" id="IPR000706">
    <property type="entry name" value="AGPR_type-1"/>
</dbReference>
<comment type="similarity">
    <text evidence="7">Belongs to the NAGSA dehydrogenase family. Type 1 subfamily.</text>
</comment>
<evidence type="ECO:0000313" key="9">
    <source>
        <dbReference type="EMBL" id="GGN67005.1"/>
    </source>
</evidence>
<keyword evidence="4 7" id="KW-0521">NADP</keyword>
<comment type="function">
    <text evidence="7">Catalyzes the NADPH-dependent reduction of N-acetyl-5-glutamyl phosphate to yield N-acetyl-L-glutamate 5-semialdehyde.</text>
</comment>
<accession>A0A918D553</accession>
<reference evidence="9" key="1">
    <citation type="journal article" date="2014" name="Int. J. Syst. Evol. Microbiol.">
        <title>Complete genome sequence of Corynebacterium casei LMG S-19264T (=DSM 44701T), isolated from a smear-ripened cheese.</title>
        <authorList>
            <consortium name="US DOE Joint Genome Institute (JGI-PGF)"/>
            <person name="Walter F."/>
            <person name="Albersmeier A."/>
            <person name="Kalinowski J."/>
            <person name="Ruckert C."/>
        </authorList>
    </citation>
    <scope>NUCLEOTIDE SEQUENCE</scope>
    <source>
        <strain evidence="9">JCM 17251</strain>
    </source>
</reference>
<keyword evidence="7" id="KW-0963">Cytoplasm</keyword>
<dbReference type="HAMAP" id="MF_00150">
    <property type="entry name" value="ArgC_type1"/>
    <property type="match status" value="1"/>
</dbReference>
<dbReference type="GO" id="GO:0003942">
    <property type="term" value="F:N-acetyl-gamma-glutamyl-phosphate reductase activity"/>
    <property type="evidence" value="ECO:0007669"/>
    <property type="project" value="UniProtKB-UniRule"/>
</dbReference>
<dbReference type="GO" id="GO:0051287">
    <property type="term" value="F:NAD binding"/>
    <property type="evidence" value="ECO:0007669"/>
    <property type="project" value="InterPro"/>
</dbReference>
<dbReference type="Proteomes" id="UP000624041">
    <property type="component" value="Unassembled WGS sequence"/>
</dbReference>
<comment type="pathway">
    <text evidence="1 7">Amino-acid biosynthesis; L-arginine biosynthesis; N(2)-acetyl-L-ornithine from L-glutamate: step 3/4.</text>
</comment>
<evidence type="ECO:0000256" key="1">
    <source>
        <dbReference type="ARBA" id="ARBA00004862"/>
    </source>
</evidence>
<dbReference type="CDD" id="cd23934">
    <property type="entry name" value="AGPR_1_C"/>
    <property type="match status" value="1"/>
</dbReference>
<comment type="subcellular location">
    <subcellularLocation>
        <location evidence="7">Cytoplasm</location>
    </subcellularLocation>
</comment>
<feature type="domain" description="Semialdehyde dehydrogenase NAD-binding" evidence="8">
    <location>
        <begin position="3"/>
        <end position="142"/>
    </location>
</feature>
<dbReference type="Pfam" id="PF01118">
    <property type="entry name" value="Semialdhyde_dh"/>
    <property type="match status" value="1"/>
</dbReference>
<dbReference type="GO" id="GO:0006526">
    <property type="term" value="P:L-arginine biosynthetic process"/>
    <property type="evidence" value="ECO:0007669"/>
    <property type="project" value="UniProtKB-UniRule"/>
</dbReference>
<dbReference type="PANTHER" id="PTHR32338:SF10">
    <property type="entry name" value="N-ACETYL-GAMMA-GLUTAMYL-PHOSPHATE REDUCTASE, CHLOROPLASTIC-RELATED"/>
    <property type="match status" value="1"/>
</dbReference>
<dbReference type="InterPro" id="IPR036291">
    <property type="entry name" value="NAD(P)-bd_dom_sf"/>
</dbReference>
<dbReference type="InterPro" id="IPR000534">
    <property type="entry name" value="Semialdehyde_DH_NAD-bd"/>
</dbReference>
<feature type="active site" evidence="7">
    <location>
        <position position="150"/>
    </location>
</feature>
<reference evidence="9" key="2">
    <citation type="submission" date="2020-09" db="EMBL/GenBank/DDBJ databases">
        <authorList>
            <person name="Sun Q."/>
            <person name="Ohkuma M."/>
        </authorList>
    </citation>
    <scope>NUCLEOTIDE SEQUENCE</scope>
    <source>
        <strain evidence="9">JCM 17251</strain>
    </source>
</reference>
<dbReference type="NCBIfam" id="TIGR01850">
    <property type="entry name" value="argC"/>
    <property type="match status" value="1"/>
</dbReference>
<evidence type="ECO:0000256" key="3">
    <source>
        <dbReference type="ARBA" id="ARBA00022605"/>
    </source>
</evidence>
<sequence length="346" mass="38036">MRKAAIIGGTGYGAIELIRLLHNHPKLEVTKAISHSQSGEVLSSIYPHLEKLHEIKMVDLDIKSLEAEVDIVFIATPAGVAKTIVPDLQDLDLQIVDLSGDLRLSSRDVYKEWYGKEAAPQETINQAVYGLTEIYKEEVQSAKIISNPGCFPTSALLGTIPALEKELISPKGIVIDGKTGISGAGRTPTGTTHFPEANDNVLPYKIGRHQHIPEVEQYLSKTIDEQVTTILTTHLIPMTRGLICTIYAELNQDITTKEVIELYETYYKEDKFIRVLNEGEFPATKAVQGSNFCDIGIWVDKRSDQLIIAAAIDNLVKGAAGQAIQNTNLMNGWEEDLGLAAVPMYP</sequence>
<dbReference type="Gene3D" id="3.30.360.10">
    <property type="entry name" value="Dihydrodipicolinate Reductase, domain 2"/>
    <property type="match status" value="1"/>
</dbReference>
<gene>
    <name evidence="7 9" type="primary">argC</name>
    <name evidence="9" type="ORF">GCM10007971_37520</name>
</gene>
<dbReference type="FunFam" id="3.30.360.10:FF:000014">
    <property type="entry name" value="N-acetyl-gamma-glutamyl-phosphate reductase"/>
    <property type="match status" value="1"/>
</dbReference>
<evidence type="ECO:0000256" key="5">
    <source>
        <dbReference type="ARBA" id="ARBA00023002"/>
    </source>
</evidence>
<dbReference type="InterPro" id="IPR058924">
    <property type="entry name" value="AGPR_dimerisation_dom"/>
</dbReference>